<sequence>MALDSGGQDSRVQDNRAWDNRVQGQYSTRVDDDDNETRSRQFIKLEILQEILLQLWESN</sequence>
<evidence type="ECO:0000256" key="1">
    <source>
        <dbReference type="SAM" id="MobiDB-lite"/>
    </source>
</evidence>
<feature type="region of interest" description="Disordered" evidence="1">
    <location>
        <begin position="1"/>
        <end position="36"/>
    </location>
</feature>
<accession>A0A915JDI6</accession>
<protein>
    <submittedName>
        <fullName evidence="3">Uncharacterized protein</fullName>
    </submittedName>
</protein>
<organism evidence="2 3">
    <name type="scientific">Romanomermis culicivorax</name>
    <name type="common">Nematode worm</name>
    <dbReference type="NCBI Taxonomy" id="13658"/>
    <lineage>
        <taxon>Eukaryota</taxon>
        <taxon>Metazoa</taxon>
        <taxon>Ecdysozoa</taxon>
        <taxon>Nematoda</taxon>
        <taxon>Enoplea</taxon>
        <taxon>Dorylaimia</taxon>
        <taxon>Mermithida</taxon>
        <taxon>Mermithoidea</taxon>
        <taxon>Mermithidae</taxon>
        <taxon>Romanomermis</taxon>
    </lineage>
</organism>
<proteinExistence type="predicted"/>
<dbReference type="AlphaFoldDB" id="A0A915JDI6"/>
<evidence type="ECO:0000313" key="3">
    <source>
        <dbReference type="WBParaSite" id="nRc.2.0.1.t24574-RA"/>
    </source>
</evidence>
<dbReference type="WBParaSite" id="nRc.2.0.1.t24574-RA">
    <property type="protein sequence ID" value="nRc.2.0.1.t24574-RA"/>
    <property type="gene ID" value="nRc.2.0.1.g24574"/>
</dbReference>
<evidence type="ECO:0000313" key="2">
    <source>
        <dbReference type="Proteomes" id="UP000887565"/>
    </source>
</evidence>
<name>A0A915JDI6_ROMCU</name>
<dbReference type="Proteomes" id="UP000887565">
    <property type="component" value="Unplaced"/>
</dbReference>
<reference evidence="3" key="1">
    <citation type="submission" date="2022-11" db="UniProtKB">
        <authorList>
            <consortium name="WormBaseParasite"/>
        </authorList>
    </citation>
    <scope>IDENTIFICATION</scope>
</reference>
<keyword evidence="2" id="KW-1185">Reference proteome</keyword>